<keyword evidence="3" id="KW-1185">Reference proteome</keyword>
<keyword evidence="1" id="KW-0472">Membrane</keyword>
<dbReference type="RefSeq" id="WP_234806250.1">
    <property type="nucleotide sequence ID" value="NZ_AP022591.1"/>
</dbReference>
<organism evidence="2 3">
    <name type="scientific">Mycolicibacterium celeriflavum</name>
    <name type="common">Mycobacterium celeriflavum</name>
    <dbReference type="NCBI Taxonomy" id="1249101"/>
    <lineage>
        <taxon>Bacteria</taxon>
        <taxon>Bacillati</taxon>
        <taxon>Actinomycetota</taxon>
        <taxon>Actinomycetes</taxon>
        <taxon>Mycobacteriales</taxon>
        <taxon>Mycobacteriaceae</taxon>
        <taxon>Mycolicibacterium</taxon>
    </lineage>
</organism>
<gene>
    <name evidence="2" type="ORF">MCEL_20740</name>
</gene>
<evidence type="ECO:0000256" key="1">
    <source>
        <dbReference type="SAM" id="Phobius"/>
    </source>
</evidence>
<reference evidence="2 3" key="1">
    <citation type="journal article" date="2019" name="Emerg. Microbes Infect.">
        <title>Comprehensive subspecies identification of 175 nontuberculous mycobacteria species based on 7547 genomic profiles.</title>
        <authorList>
            <person name="Matsumoto Y."/>
            <person name="Kinjo T."/>
            <person name="Motooka D."/>
            <person name="Nabeya D."/>
            <person name="Jung N."/>
            <person name="Uechi K."/>
            <person name="Horii T."/>
            <person name="Iida T."/>
            <person name="Fujita J."/>
            <person name="Nakamura S."/>
        </authorList>
    </citation>
    <scope>NUCLEOTIDE SEQUENCE [LARGE SCALE GENOMIC DNA]</scope>
    <source>
        <strain evidence="2 3">JCM 18439</strain>
    </source>
</reference>
<dbReference type="AlphaFoldDB" id="A0A7I7RIQ5"/>
<keyword evidence="1" id="KW-0812">Transmembrane</keyword>
<evidence type="ECO:0000313" key="3">
    <source>
        <dbReference type="Proteomes" id="UP000466431"/>
    </source>
</evidence>
<dbReference type="Proteomes" id="UP000466431">
    <property type="component" value="Chromosome"/>
</dbReference>
<keyword evidence="1" id="KW-1133">Transmembrane helix</keyword>
<feature type="transmembrane region" description="Helical" evidence="1">
    <location>
        <begin position="22"/>
        <end position="40"/>
    </location>
</feature>
<accession>A0A7I7RIQ5</accession>
<sequence length="165" mass="17893">MTTAPPAEVSGAMADYQRRNRYRTSLVLVVLFVALGFLLTRCPANRDGMPGQLATAMEETTSAARSGAAALDMWSQRRSTAELAAVQLSDARDQIVEAYQGIAELRAEDSADIARQRFLTDAMTDLIGTLNAASATIRQVSIEPTPEKVRAELLAAADTLESRYR</sequence>
<protein>
    <submittedName>
        <fullName evidence="2">Uncharacterized protein</fullName>
    </submittedName>
</protein>
<proteinExistence type="predicted"/>
<dbReference type="EMBL" id="AP022591">
    <property type="protein sequence ID" value="BBY43779.1"/>
    <property type="molecule type" value="Genomic_DNA"/>
</dbReference>
<evidence type="ECO:0000313" key="2">
    <source>
        <dbReference type="EMBL" id="BBY43779.1"/>
    </source>
</evidence>
<dbReference type="KEGG" id="mcee:MCEL_20740"/>
<name>A0A7I7RIQ5_MYCCF</name>